<dbReference type="PANTHER" id="PTHR43711:SF1">
    <property type="entry name" value="HISTIDINE KINASE 1"/>
    <property type="match status" value="1"/>
</dbReference>
<comment type="catalytic activity">
    <reaction evidence="1">
        <text>ATP + protein L-histidine = ADP + protein N-phospho-L-histidine.</text>
        <dbReference type="EC" id="2.7.13.3"/>
    </reaction>
</comment>
<evidence type="ECO:0000313" key="8">
    <source>
        <dbReference type="Proteomes" id="UP000420562"/>
    </source>
</evidence>
<name>A0A7J4ZR07_9BACT</name>
<evidence type="ECO:0000256" key="5">
    <source>
        <dbReference type="ARBA" id="ARBA00023012"/>
    </source>
</evidence>
<dbReference type="Proteomes" id="UP000420562">
    <property type="component" value="Unassembled WGS sequence"/>
</dbReference>
<dbReference type="EC" id="2.7.13.3" evidence="2"/>
<dbReference type="Gene3D" id="3.30.565.10">
    <property type="entry name" value="Histidine kinase-like ATPase, C-terminal domain"/>
    <property type="match status" value="1"/>
</dbReference>
<gene>
    <name evidence="7" type="ORF">F6V25_07830</name>
</gene>
<dbReference type="PROSITE" id="PS50109">
    <property type="entry name" value="HIS_KIN"/>
    <property type="match status" value="1"/>
</dbReference>
<comment type="caution">
    <text evidence="7">The sequence shown here is derived from an EMBL/GenBank/DDBJ whole genome shotgun (WGS) entry which is preliminary data.</text>
</comment>
<evidence type="ECO:0000256" key="2">
    <source>
        <dbReference type="ARBA" id="ARBA00012438"/>
    </source>
</evidence>
<accession>A0A7J4ZR07</accession>
<keyword evidence="8" id="KW-1185">Reference proteome</keyword>
<protein>
    <recommendedName>
        <fullName evidence="2">histidine kinase</fullName>
        <ecNumber evidence="2">2.7.13.3</ecNumber>
    </recommendedName>
</protein>
<dbReference type="GO" id="GO:0004673">
    <property type="term" value="F:protein histidine kinase activity"/>
    <property type="evidence" value="ECO:0007669"/>
    <property type="project" value="UniProtKB-EC"/>
</dbReference>
<dbReference type="InterPro" id="IPR050736">
    <property type="entry name" value="Sensor_HK_Regulatory"/>
</dbReference>
<reference evidence="7 8" key="1">
    <citation type="submission" date="2019-09" db="EMBL/GenBank/DDBJ databases">
        <title>Geobacter sp. Red96, a novel strain isolated from paddy soil.</title>
        <authorList>
            <person name="Xu Z."/>
            <person name="Masuda Y."/>
            <person name="Itoh H."/>
            <person name="Senoo K."/>
        </authorList>
    </citation>
    <scope>NUCLEOTIDE SEQUENCE [LARGE SCALE GENOMIC DNA]</scope>
    <source>
        <strain evidence="7 8">Red96</strain>
    </source>
</reference>
<dbReference type="InterPro" id="IPR005467">
    <property type="entry name" value="His_kinase_dom"/>
</dbReference>
<dbReference type="AlphaFoldDB" id="A0A7J4ZR07"/>
<keyword evidence="4 7" id="KW-0418">Kinase</keyword>
<evidence type="ECO:0000256" key="3">
    <source>
        <dbReference type="ARBA" id="ARBA00022679"/>
    </source>
</evidence>
<dbReference type="SMART" id="SM00387">
    <property type="entry name" value="HATPase_c"/>
    <property type="match status" value="1"/>
</dbReference>
<dbReference type="InterPro" id="IPR036890">
    <property type="entry name" value="HATPase_C_sf"/>
</dbReference>
<dbReference type="InterPro" id="IPR003594">
    <property type="entry name" value="HATPase_dom"/>
</dbReference>
<sequence>MGVIFMGPDPVDTSSAPQNVGSDPSYINIPTHFAQAERKVGADLDEDIKQATTNGLISGLMTIANGLFAVLNDKRQVIALNDSFIKLMGIEDTAQVFGLRPGEVVNCIHACEMPGGCGTSEYCSTCGAVVSIVTAMETRQPQERTCALTVERDNQNVDLYFSVRSCPLVVDDSLYVLLFLQDISMQQYRSCLDRTFYHDVNNILCALVGKSELISLRKQPTEEKLQELHHIVLRIAQEMSIQNSLQKSLDVTYNPLYAEVKINSILKEIDQLFLDHPLKTQRNLEVNYIPSDITVITDFHLASRILINMTTNALEATPVGGKVVLGVEQHHKAVTFYVWNTGAIPEDVSRRIFQRNFSTKADMGRGFGTYSMKLFGEKVLGGSVQFESSEEKGTIFKFTLLTQ</sequence>
<evidence type="ECO:0000259" key="6">
    <source>
        <dbReference type="PROSITE" id="PS50109"/>
    </source>
</evidence>
<evidence type="ECO:0000256" key="4">
    <source>
        <dbReference type="ARBA" id="ARBA00022777"/>
    </source>
</evidence>
<keyword evidence="5" id="KW-0902">Two-component regulatory system</keyword>
<proteinExistence type="predicted"/>
<dbReference type="GO" id="GO:0000160">
    <property type="term" value="P:phosphorelay signal transduction system"/>
    <property type="evidence" value="ECO:0007669"/>
    <property type="project" value="UniProtKB-KW"/>
</dbReference>
<evidence type="ECO:0000313" key="7">
    <source>
        <dbReference type="EMBL" id="KAB0665622.1"/>
    </source>
</evidence>
<dbReference type="Pfam" id="PF02518">
    <property type="entry name" value="HATPase_c"/>
    <property type="match status" value="1"/>
</dbReference>
<dbReference type="EMBL" id="VZQZ01000004">
    <property type="protein sequence ID" value="KAB0665622.1"/>
    <property type="molecule type" value="Genomic_DNA"/>
</dbReference>
<keyword evidence="3" id="KW-0808">Transferase</keyword>
<feature type="domain" description="Histidine kinase" evidence="6">
    <location>
        <begin position="195"/>
        <end position="403"/>
    </location>
</feature>
<dbReference type="PANTHER" id="PTHR43711">
    <property type="entry name" value="TWO-COMPONENT HISTIDINE KINASE"/>
    <property type="match status" value="1"/>
</dbReference>
<dbReference type="SUPFAM" id="SSF55874">
    <property type="entry name" value="ATPase domain of HSP90 chaperone/DNA topoisomerase II/histidine kinase"/>
    <property type="match status" value="1"/>
</dbReference>
<organism evidence="7 8">
    <name type="scientific">Oryzomonas japonica</name>
    <dbReference type="NCBI Taxonomy" id="2603858"/>
    <lineage>
        <taxon>Bacteria</taxon>
        <taxon>Pseudomonadati</taxon>
        <taxon>Thermodesulfobacteriota</taxon>
        <taxon>Desulfuromonadia</taxon>
        <taxon>Geobacterales</taxon>
        <taxon>Geobacteraceae</taxon>
        <taxon>Oryzomonas</taxon>
    </lineage>
</organism>
<evidence type="ECO:0000256" key="1">
    <source>
        <dbReference type="ARBA" id="ARBA00000085"/>
    </source>
</evidence>